<accession>A0AAN6U6C4</accession>
<dbReference type="AlphaFoldDB" id="A0AAN6U6C4"/>
<evidence type="ECO:0000313" key="1">
    <source>
        <dbReference type="EMBL" id="KAK4126820.1"/>
    </source>
</evidence>
<dbReference type="Proteomes" id="UP001302602">
    <property type="component" value="Unassembled WGS sequence"/>
</dbReference>
<name>A0AAN6U6C4_9PEZI</name>
<keyword evidence="2" id="KW-1185">Reference proteome</keyword>
<proteinExistence type="predicted"/>
<dbReference type="GeneID" id="87827772"/>
<dbReference type="EMBL" id="MU853224">
    <property type="protein sequence ID" value="KAK4126820.1"/>
    <property type="molecule type" value="Genomic_DNA"/>
</dbReference>
<reference evidence="1" key="2">
    <citation type="submission" date="2023-05" db="EMBL/GenBank/DDBJ databases">
        <authorList>
            <consortium name="Lawrence Berkeley National Laboratory"/>
            <person name="Steindorff A."/>
            <person name="Hensen N."/>
            <person name="Bonometti L."/>
            <person name="Westerberg I."/>
            <person name="Brannstrom I.O."/>
            <person name="Guillou S."/>
            <person name="Cros-Aarteil S."/>
            <person name="Calhoun S."/>
            <person name="Haridas S."/>
            <person name="Kuo A."/>
            <person name="Mondo S."/>
            <person name="Pangilinan J."/>
            <person name="Riley R."/>
            <person name="Labutti K."/>
            <person name="Andreopoulos B."/>
            <person name="Lipzen A."/>
            <person name="Chen C."/>
            <person name="Yanf M."/>
            <person name="Daum C."/>
            <person name="Ng V."/>
            <person name="Clum A."/>
            <person name="Ohm R."/>
            <person name="Martin F."/>
            <person name="Silar P."/>
            <person name="Natvig D."/>
            <person name="Lalanne C."/>
            <person name="Gautier V."/>
            <person name="Ament-Velasquez S.L."/>
            <person name="Kruys A."/>
            <person name="Hutchinson M.I."/>
            <person name="Powell A.J."/>
            <person name="Barry K."/>
            <person name="Miller A.N."/>
            <person name="Grigoriev I.V."/>
            <person name="Debuchy R."/>
            <person name="Gladieux P."/>
            <person name="Thoren M.H."/>
            <person name="Johannesson H."/>
        </authorList>
    </citation>
    <scope>NUCLEOTIDE SEQUENCE</scope>
    <source>
        <strain evidence="1">CBS 731.68</strain>
    </source>
</reference>
<gene>
    <name evidence="1" type="ORF">N657DRAFT_630772</name>
</gene>
<sequence length="169" mass="18725">MCHALPALLPPANSLNATLTRREQIGILYELMSSSDDIKILRKERELERVMGNVKTYVGGQVADMIRGYWRMGEELAAAEGILERVDALWDFTRGCVVLLMVTGIAVERGPCCTNYESDRTAHLTCIKPVSNVITHVLTRVKLAGSWCKCLLEKLSCFDSLGLIKTPAV</sequence>
<protein>
    <submittedName>
        <fullName evidence="1">Uncharacterized protein</fullName>
    </submittedName>
</protein>
<evidence type="ECO:0000313" key="2">
    <source>
        <dbReference type="Proteomes" id="UP001302602"/>
    </source>
</evidence>
<dbReference type="RefSeq" id="XP_062650591.1">
    <property type="nucleotide sequence ID" value="XM_062791003.1"/>
</dbReference>
<comment type="caution">
    <text evidence="1">The sequence shown here is derived from an EMBL/GenBank/DDBJ whole genome shotgun (WGS) entry which is preliminary data.</text>
</comment>
<reference evidence="1" key="1">
    <citation type="journal article" date="2023" name="Mol. Phylogenet. Evol.">
        <title>Genome-scale phylogeny and comparative genomics of the fungal order Sordariales.</title>
        <authorList>
            <person name="Hensen N."/>
            <person name="Bonometti L."/>
            <person name="Westerberg I."/>
            <person name="Brannstrom I.O."/>
            <person name="Guillou S."/>
            <person name="Cros-Aarteil S."/>
            <person name="Calhoun S."/>
            <person name="Haridas S."/>
            <person name="Kuo A."/>
            <person name="Mondo S."/>
            <person name="Pangilinan J."/>
            <person name="Riley R."/>
            <person name="LaButti K."/>
            <person name="Andreopoulos B."/>
            <person name="Lipzen A."/>
            <person name="Chen C."/>
            <person name="Yan M."/>
            <person name="Daum C."/>
            <person name="Ng V."/>
            <person name="Clum A."/>
            <person name="Steindorff A."/>
            <person name="Ohm R.A."/>
            <person name="Martin F."/>
            <person name="Silar P."/>
            <person name="Natvig D.O."/>
            <person name="Lalanne C."/>
            <person name="Gautier V."/>
            <person name="Ament-Velasquez S.L."/>
            <person name="Kruys A."/>
            <person name="Hutchinson M.I."/>
            <person name="Powell A.J."/>
            <person name="Barry K."/>
            <person name="Miller A.N."/>
            <person name="Grigoriev I.V."/>
            <person name="Debuchy R."/>
            <person name="Gladieux P."/>
            <person name="Hiltunen Thoren M."/>
            <person name="Johannesson H."/>
        </authorList>
    </citation>
    <scope>NUCLEOTIDE SEQUENCE</scope>
    <source>
        <strain evidence="1">CBS 731.68</strain>
    </source>
</reference>
<organism evidence="1 2">
    <name type="scientific">Parathielavia appendiculata</name>
    <dbReference type="NCBI Taxonomy" id="2587402"/>
    <lineage>
        <taxon>Eukaryota</taxon>
        <taxon>Fungi</taxon>
        <taxon>Dikarya</taxon>
        <taxon>Ascomycota</taxon>
        <taxon>Pezizomycotina</taxon>
        <taxon>Sordariomycetes</taxon>
        <taxon>Sordariomycetidae</taxon>
        <taxon>Sordariales</taxon>
        <taxon>Chaetomiaceae</taxon>
        <taxon>Parathielavia</taxon>
    </lineage>
</organism>